<reference evidence="3" key="2">
    <citation type="submission" date="2023-06" db="EMBL/GenBank/DDBJ databases">
        <authorList>
            <person name="Kobayashi Y."/>
            <person name="Kayamori A."/>
            <person name="Aoki K."/>
            <person name="Shiwa Y."/>
            <person name="Fujita N."/>
            <person name="Sugita T."/>
            <person name="Iwasaki W."/>
            <person name="Tanaka N."/>
            <person name="Takashima M."/>
        </authorList>
    </citation>
    <scope>NUCLEOTIDE SEQUENCE</scope>
    <source>
        <strain evidence="3">HIS016</strain>
    </source>
</reference>
<comment type="caution">
    <text evidence="3">The sequence shown here is derived from an EMBL/GenBank/DDBJ whole genome shotgun (WGS) entry which is preliminary data.</text>
</comment>
<feature type="coiled-coil region" evidence="1">
    <location>
        <begin position="473"/>
        <end position="514"/>
    </location>
</feature>
<evidence type="ECO:0000256" key="2">
    <source>
        <dbReference type="SAM" id="MobiDB-lite"/>
    </source>
</evidence>
<feature type="region of interest" description="Disordered" evidence="2">
    <location>
        <begin position="1"/>
        <end position="47"/>
    </location>
</feature>
<feature type="region of interest" description="Disordered" evidence="2">
    <location>
        <begin position="232"/>
        <end position="287"/>
    </location>
</feature>
<evidence type="ECO:0000313" key="3">
    <source>
        <dbReference type="EMBL" id="GMK59421.1"/>
    </source>
</evidence>
<protein>
    <submittedName>
        <fullName evidence="3">Uncharacterized protein</fullName>
    </submittedName>
</protein>
<dbReference type="Proteomes" id="UP001222932">
    <property type="component" value="Unassembled WGS sequence"/>
</dbReference>
<name>A0AAD3YDR7_9TREE</name>
<sequence length="640" mass="69032">MSTAPSTSLPFAHSASDGRDVSTLSQTPPASTVYGTPAAPLSRAPPVPSVYGTPASTFSYTPALPLRTDGSDGTSMNTLASSDLFDAHSSSASNYTPETNLGIAANPIASTLTSLATTMESMRGQDSAAAHTTMASLSSTMTALATALTSIHEVNTPAIAAQEQSLQSQQALKFQQGPQVQQPRQPQQFQQQQPPPFQPTPQLQQPRQFQQPLQLQQLPQLQQSQQLQQLSQLQQPQRLQQQQAQPNYPSNYNTPCKRDSYPSQTSHPQSQMYGDLRPDSQDSFHSFPRPTELEATAIDDLRAEQAKLRALIEGSRIEGSLPKQLPEGLQSPRPFPNFPIPAPLPDKLPALGGPPTTVPLATQHQLFAQGMATLLDTLAALGSDVHAVRRSAIEREAAFGREVTRFFHELDSAALTSQRVEFLCAFGKRALLAQLANATAVTAAMEGVVSAHTATKEEATRLADIAAPLAQTRAALEAAASAAESREAALEAEKQRVQGEKERLVVEKDRLVAQLQAVHSAAGEHDRAVANERSERDARVSELKKELGSVADTLNAAVEVLNAIRQKGAGPESWRKAENIRTQLRWAKDTVQRYKDDKEMSLSHTMAARLALVAPQAGADTIKGRRPRAPGRLPLSTVDE</sequence>
<organism evidence="3 4">
    <name type="scientific">Cutaneotrichosporon spelunceum</name>
    <dbReference type="NCBI Taxonomy" id="1672016"/>
    <lineage>
        <taxon>Eukaryota</taxon>
        <taxon>Fungi</taxon>
        <taxon>Dikarya</taxon>
        <taxon>Basidiomycota</taxon>
        <taxon>Agaricomycotina</taxon>
        <taxon>Tremellomycetes</taxon>
        <taxon>Trichosporonales</taxon>
        <taxon>Trichosporonaceae</taxon>
        <taxon>Cutaneotrichosporon</taxon>
    </lineage>
</organism>
<dbReference type="AlphaFoldDB" id="A0AAD3YDR7"/>
<feature type="compositionally biased region" description="Low complexity" evidence="2">
    <location>
        <begin position="200"/>
        <end position="213"/>
    </location>
</feature>
<evidence type="ECO:0000313" key="4">
    <source>
        <dbReference type="Proteomes" id="UP001222932"/>
    </source>
</evidence>
<keyword evidence="1" id="KW-0175">Coiled coil</keyword>
<proteinExistence type="predicted"/>
<feature type="compositionally biased region" description="Low complexity" evidence="2">
    <location>
        <begin position="630"/>
        <end position="640"/>
    </location>
</feature>
<reference evidence="3" key="1">
    <citation type="journal article" date="2023" name="BMC Genomics">
        <title>Chromosome-level genome assemblies of Cutaneotrichosporon spp. (Trichosporonales, Basidiomycota) reveal imbalanced evolution between nucleotide sequences and chromosome synteny.</title>
        <authorList>
            <person name="Kobayashi Y."/>
            <person name="Kayamori A."/>
            <person name="Aoki K."/>
            <person name="Shiwa Y."/>
            <person name="Matsutani M."/>
            <person name="Fujita N."/>
            <person name="Sugita T."/>
            <person name="Iwasaki W."/>
            <person name="Tanaka N."/>
            <person name="Takashima M."/>
        </authorList>
    </citation>
    <scope>NUCLEOTIDE SEQUENCE</scope>
    <source>
        <strain evidence="3">HIS016</strain>
    </source>
</reference>
<dbReference type="EMBL" id="BTCM01000008">
    <property type="protein sequence ID" value="GMK59421.1"/>
    <property type="molecule type" value="Genomic_DNA"/>
</dbReference>
<feature type="compositionally biased region" description="Low complexity" evidence="2">
    <location>
        <begin position="169"/>
        <end position="192"/>
    </location>
</feature>
<accession>A0AAD3YDR7</accession>
<evidence type="ECO:0000256" key="1">
    <source>
        <dbReference type="SAM" id="Coils"/>
    </source>
</evidence>
<gene>
    <name evidence="3" type="ORF">CspeluHIS016_0800270</name>
</gene>
<feature type="region of interest" description="Disordered" evidence="2">
    <location>
        <begin position="618"/>
        <end position="640"/>
    </location>
</feature>
<feature type="region of interest" description="Disordered" evidence="2">
    <location>
        <begin position="169"/>
        <end position="213"/>
    </location>
</feature>
<feature type="compositionally biased region" description="Polar residues" evidence="2">
    <location>
        <begin position="22"/>
        <end position="34"/>
    </location>
</feature>
<feature type="compositionally biased region" description="Polar residues" evidence="2">
    <location>
        <begin position="261"/>
        <end position="272"/>
    </location>
</feature>
<feature type="compositionally biased region" description="Low complexity" evidence="2">
    <location>
        <begin position="232"/>
        <end position="246"/>
    </location>
</feature>
<keyword evidence="4" id="KW-1185">Reference proteome</keyword>